<dbReference type="SUPFAM" id="SSF54285">
    <property type="entry name" value="MoaD/ThiS"/>
    <property type="match status" value="1"/>
</dbReference>
<dbReference type="EMBL" id="KY709209">
    <property type="protein sequence ID" value="ARO90840.1"/>
    <property type="molecule type" value="Genomic_DNA"/>
</dbReference>
<dbReference type="PANTHER" id="PTHR34472:SF1">
    <property type="entry name" value="SULFUR CARRIER PROTEIN THIS"/>
    <property type="match status" value="1"/>
</dbReference>
<keyword evidence="1" id="KW-0934">Plastid</keyword>
<dbReference type="InterPro" id="IPR010035">
    <property type="entry name" value="Thi_S"/>
</dbReference>
<dbReference type="InterPro" id="IPR003749">
    <property type="entry name" value="ThiS/MoaD-like"/>
</dbReference>
<proteinExistence type="predicted"/>
<dbReference type="PANTHER" id="PTHR34472">
    <property type="entry name" value="SULFUR CARRIER PROTEIN THIS"/>
    <property type="match status" value="1"/>
</dbReference>
<dbReference type="CDD" id="cd00565">
    <property type="entry name" value="Ubl_ThiS"/>
    <property type="match status" value="1"/>
</dbReference>
<dbReference type="NCBIfam" id="TIGR01683">
    <property type="entry name" value="thiS"/>
    <property type="match status" value="1"/>
</dbReference>
<geneLocation type="chloroplast" evidence="1"/>
<protein>
    <submittedName>
        <fullName evidence="1">Thiamine biosynthesis protein</fullName>
    </submittedName>
</protein>
<accession>A0A1Y9TMF1</accession>
<dbReference type="RefSeq" id="YP_009370351.1">
    <property type="nucleotide sequence ID" value="NC_034787.1"/>
</dbReference>
<dbReference type="Pfam" id="PF02597">
    <property type="entry name" value="ThiS"/>
    <property type="match status" value="1"/>
</dbReference>
<dbReference type="Gene3D" id="3.10.20.30">
    <property type="match status" value="1"/>
</dbReference>
<organism evidence="1">
    <name type="scientific">Bulboplastis apyrenoidosa</name>
    <dbReference type="NCBI Taxonomy" id="1070855"/>
    <lineage>
        <taxon>Eukaryota</taxon>
        <taxon>Rhodophyta</taxon>
        <taxon>Rhodellophyceae</taxon>
        <taxon>Dixoniellales</taxon>
        <taxon>Dixoniellaceae</taxon>
        <taxon>Bulboplastis</taxon>
    </lineage>
</organism>
<reference evidence="1" key="1">
    <citation type="submission" date="2017-03" db="EMBL/GenBank/DDBJ databases">
        <title>The new red algal subphylum Proteorhodophytina comprises the largest and most divergent plastid genomes known.</title>
        <authorList>
            <person name="Munoz-Gomez S.A."/>
            <person name="Mejia-Franco F.G."/>
            <person name="Durnin K."/>
            <person name="Morgan C."/>
            <person name="Grisdale C.J."/>
            <person name="Archibald J.M."/>
            <person name="Slamovits C.H."/>
        </authorList>
    </citation>
    <scope>NUCLEOTIDE SEQUENCE</scope>
    <source>
        <strain evidence="1">NIES-2742</strain>
    </source>
</reference>
<dbReference type="GeneID" id="32887581"/>
<dbReference type="InterPro" id="IPR012675">
    <property type="entry name" value="Beta-grasp_dom_sf"/>
</dbReference>
<evidence type="ECO:0000313" key="1">
    <source>
        <dbReference type="EMBL" id="ARO90840.1"/>
    </source>
</evidence>
<dbReference type="AlphaFoldDB" id="A0A1Y9TMF1"/>
<keyword evidence="1" id="KW-0150">Chloroplast</keyword>
<sequence length="80" mass="9272">MQVLRTIDTNITIEVNGEPFLCTIRFYKWALNDLIEYLNFDKNLILIEYNNKVIDTLSLKNILLQDQDKIEIITLVGGGI</sequence>
<dbReference type="InterPro" id="IPR016155">
    <property type="entry name" value="Mopterin_synth/thiamin_S_b"/>
</dbReference>
<gene>
    <name evidence="1" type="primary">thiS</name>
</gene>
<name>A0A1Y9TMF1_9RHOD</name>